<keyword evidence="4" id="KW-1003">Cell membrane</keyword>
<dbReference type="Gene3D" id="1.10.3470.10">
    <property type="entry name" value="ABC transporter involved in vitamin B12 uptake, BtuC"/>
    <property type="match status" value="1"/>
</dbReference>
<comment type="subcellular location">
    <subcellularLocation>
        <location evidence="1">Cell membrane</location>
        <topology evidence="1">Multi-pass membrane protein</topology>
    </subcellularLocation>
</comment>
<dbReference type="EMBL" id="RJMB01000012">
    <property type="protein sequence ID" value="RNL84179.1"/>
    <property type="molecule type" value="Genomic_DNA"/>
</dbReference>
<feature type="transmembrane region" description="Helical" evidence="8">
    <location>
        <begin position="331"/>
        <end position="352"/>
    </location>
</feature>
<dbReference type="RefSeq" id="WP_123201672.1">
    <property type="nucleotide sequence ID" value="NZ_RJMB01000012.1"/>
</dbReference>
<keyword evidence="6 8" id="KW-1133">Transmembrane helix</keyword>
<evidence type="ECO:0000256" key="3">
    <source>
        <dbReference type="ARBA" id="ARBA00022448"/>
    </source>
</evidence>
<feature type="transmembrane region" description="Helical" evidence="8">
    <location>
        <begin position="302"/>
        <end position="324"/>
    </location>
</feature>
<keyword evidence="3" id="KW-0813">Transport</keyword>
<comment type="caution">
    <text evidence="9">The sequence shown here is derived from an EMBL/GenBank/DDBJ whole genome shotgun (WGS) entry which is preliminary data.</text>
</comment>
<dbReference type="Pfam" id="PF01032">
    <property type="entry name" value="FecCD"/>
    <property type="match status" value="1"/>
</dbReference>
<evidence type="ECO:0000256" key="2">
    <source>
        <dbReference type="ARBA" id="ARBA00007935"/>
    </source>
</evidence>
<comment type="similarity">
    <text evidence="2">Belongs to the binding-protein-dependent transport system permease family. FecCD subfamily.</text>
</comment>
<evidence type="ECO:0000256" key="5">
    <source>
        <dbReference type="ARBA" id="ARBA00022692"/>
    </source>
</evidence>
<dbReference type="AlphaFoldDB" id="A0A3N0E8R0"/>
<evidence type="ECO:0000256" key="8">
    <source>
        <dbReference type="SAM" id="Phobius"/>
    </source>
</evidence>
<dbReference type="InterPro" id="IPR037294">
    <property type="entry name" value="ABC_BtuC-like"/>
</dbReference>
<dbReference type="FunFam" id="1.10.3470.10:FF:000001">
    <property type="entry name" value="Vitamin B12 ABC transporter permease BtuC"/>
    <property type="match status" value="1"/>
</dbReference>
<dbReference type="Proteomes" id="UP000269198">
    <property type="component" value="Unassembled WGS sequence"/>
</dbReference>
<feature type="transmembrane region" description="Helical" evidence="8">
    <location>
        <begin position="176"/>
        <end position="198"/>
    </location>
</feature>
<dbReference type="GO" id="GO:0033214">
    <property type="term" value="P:siderophore-iron import into cell"/>
    <property type="evidence" value="ECO:0007669"/>
    <property type="project" value="TreeGrafter"/>
</dbReference>
<feature type="transmembrane region" description="Helical" evidence="8">
    <location>
        <begin position="144"/>
        <end position="164"/>
    </location>
</feature>
<organism evidence="9 10">
    <name type="scientific">Halostreptopolyspora alba</name>
    <dbReference type="NCBI Taxonomy" id="2487137"/>
    <lineage>
        <taxon>Bacteria</taxon>
        <taxon>Bacillati</taxon>
        <taxon>Actinomycetota</taxon>
        <taxon>Actinomycetes</taxon>
        <taxon>Streptosporangiales</taxon>
        <taxon>Nocardiopsidaceae</taxon>
        <taxon>Halostreptopolyspora</taxon>
    </lineage>
</organism>
<evidence type="ECO:0000256" key="1">
    <source>
        <dbReference type="ARBA" id="ARBA00004651"/>
    </source>
</evidence>
<keyword evidence="7 8" id="KW-0472">Membrane</keyword>
<dbReference type="SUPFAM" id="SSF81345">
    <property type="entry name" value="ABC transporter involved in vitamin B12 uptake, BtuC"/>
    <property type="match status" value="1"/>
</dbReference>
<name>A0A3N0E8R0_9ACTN</name>
<dbReference type="GO" id="GO:0022857">
    <property type="term" value="F:transmembrane transporter activity"/>
    <property type="evidence" value="ECO:0007669"/>
    <property type="project" value="InterPro"/>
</dbReference>
<protein>
    <submittedName>
        <fullName evidence="9">Iron ABC transporter permease</fullName>
    </submittedName>
</protein>
<accession>A0A3N0E8R0</accession>
<evidence type="ECO:0000256" key="4">
    <source>
        <dbReference type="ARBA" id="ARBA00022475"/>
    </source>
</evidence>
<dbReference type="PANTHER" id="PTHR30472">
    <property type="entry name" value="FERRIC ENTEROBACTIN TRANSPORT SYSTEM PERMEASE PROTEIN"/>
    <property type="match status" value="1"/>
</dbReference>
<feature type="transmembrane region" description="Helical" evidence="8">
    <location>
        <begin position="120"/>
        <end position="138"/>
    </location>
</feature>
<dbReference type="GO" id="GO:0005886">
    <property type="term" value="C:plasma membrane"/>
    <property type="evidence" value="ECO:0007669"/>
    <property type="project" value="UniProtKB-SubCell"/>
</dbReference>
<evidence type="ECO:0000256" key="6">
    <source>
        <dbReference type="ARBA" id="ARBA00022989"/>
    </source>
</evidence>
<feature type="transmembrane region" description="Helical" evidence="8">
    <location>
        <begin position="92"/>
        <end position="113"/>
    </location>
</feature>
<feature type="transmembrane region" description="Helical" evidence="8">
    <location>
        <begin position="34"/>
        <end position="55"/>
    </location>
</feature>
<reference evidence="9 10" key="1">
    <citation type="submission" date="2018-11" db="EMBL/GenBank/DDBJ databases">
        <title>The genome draft of YIM 96095.</title>
        <authorList>
            <person name="Tang S.-K."/>
            <person name="Chunyu W.-X."/>
            <person name="Feng Y.-Z."/>
        </authorList>
    </citation>
    <scope>NUCLEOTIDE SEQUENCE [LARGE SCALE GENOMIC DNA]</scope>
    <source>
        <strain evidence="9 10">YIM 96095</strain>
    </source>
</reference>
<dbReference type="CDD" id="cd06550">
    <property type="entry name" value="TM_ABC_iron-siderophores_like"/>
    <property type="match status" value="1"/>
</dbReference>
<gene>
    <name evidence="9" type="ORF">EFW17_13185</name>
</gene>
<feature type="transmembrane region" description="Helical" evidence="8">
    <location>
        <begin position="265"/>
        <end position="290"/>
    </location>
</feature>
<dbReference type="OrthoDB" id="4455417at2"/>
<evidence type="ECO:0000313" key="10">
    <source>
        <dbReference type="Proteomes" id="UP000269198"/>
    </source>
</evidence>
<dbReference type="InterPro" id="IPR000522">
    <property type="entry name" value="ABC_transptr_permease_BtuC"/>
</dbReference>
<sequence length="358" mass="36548">MRSDIAGGGPRSGRRPRWIPVRPARFPVSTRVRVRTLVLTIAASAAALVTMTWSLTLGSHELSPAEVARTLVGAPAEPGHAFIVNSVRLPRALTAALVGAALAVSGAVLQALVRNPLASPDVIGVNSGAGLVVVFTLVTALPAAVVPVGAFVGATVTAFVVYALTWRSGVSGTRLVLVGIGVNAVASALTTLLIVRYPVDRVSLAVWWQAGTLHGAEWADVTVLLVGAAVLLPVVLWFTRHAAVLQFGDDAARALGVRAEQARTALLVASAGFAALAVAAAGPIGFVALISPHIARMLAGPLTGGVLLFAAGIGACMLSAADLVARHAFPIALPVGVLTAAVGAPYFLFLLARTNRAR</sequence>
<proteinExistence type="inferred from homology"/>
<keyword evidence="5 8" id="KW-0812">Transmembrane</keyword>
<evidence type="ECO:0000313" key="9">
    <source>
        <dbReference type="EMBL" id="RNL84179.1"/>
    </source>
</evidence>
<keyword evidence="10" id="KW-1185">Reference proteome</keyword>
<evidence type="ECO:0000256" key="7">
    <source>
        <dbReference type="ARBA" id="ARBA00023136"/>
    </source>
</evidence>
<dbReference type="PANTHER" id="PTHR30472:SF24">
    <property type="entry name" value="FERRIC ENTEROBACTIN TRANSPORT SYSTEM PERMEASE PROTEIN FEPG"/>
    <property type="match status" value="1"/>
</dbReference>
<feature type="transmembrane region" description="Helical" evidence="8">
    <location>
        <begin position="218"/>
        <end position="238"/>
    </location>
</feature>